<gene>
    <name evidence="1" type="ORF">EVA_14869</name>
</gene>
<dbReference type="EMBL" id="AMCI01004974">
    <property type="protein sequence ID" value="EJW97025.1"/>
    <property type="molecule type" value="Genomic_DNA"/>
</dbReference>
<organism evidence="1">
    <name type="scientific">gut metagenome</name>
    <dbReference type="NCBI Taxonomy" id="749906"/>
    <lineage>
        <taxon>unclassified sequences</taxon>
        <taxon>metagenomes</taxon>
        <taxon>organismal metagenomes</taxon>
    </lineage>
</organism>
<protein>
    <submittedName>
        <fullName evidence="1">Uncharacterized protein</fullName>
    </submittedName>
</protein>
<accession>J9CAX1</accession>
<name>J9CAX1_9ZZZZ</name>
<comment type="caution">
    <text evidence="1">The sequence shown here is derived from an EMBL/GenBank/DDBJ whole genome shotgun (WGS) entry which is preliminary data.</text>
</comment>
<sequence>MSNYPLIWYFTKNYARKQEPELIFLLSTTLHLLLFPKNQ</sequence>
<reference evidence="1" key="1">
    <citation type="journal article" date="2012" name="PLoS ONE">
        <title>Gene sets for utilization of primary and secondary nutrition supplies in the distal gut of endangered iberian lynx.</title>
        <authorList>
            <person name="Alcaide M."/>
            <person name="Messina E."/>
            <person name="Richter M."/>
            <person name="Bargiela R."/>
            <person name="Peplies J."/>
            <person name="Huws S.A."/>
            <person name="Newbold C.J."/>
            <person name="Golyshin P.N."/>
            <person name="Simon M.A."/>
            <person name="Lopez G."/>
            <person name="Yakimov M.M."/>
            <person name="Ferrer M."/>
        </authorList>
    </citation>
    <scope>NUCLEOTIDE SEQUENCE</scope>
</reference>
<evidence type="ECO:0000313" key="1">
    <source>
        <dbReference type="EMBL" id="EJW97025.1"/>
    </source>
</evidence>
<dbReference type="AlphaFoldDB" id="J9CAX1"/>
<proteinExistence type="predicted"/>